<name>A0A564ZE65_HYMDI</name>
<organism evidence="4 5">
    <name type="scientific">Hymenolepis diminuta</name>
    <name type="common">Rat tapeworm</name>
    <dbReference type="NCBI Taxonomy" id="6216"/>
    <lineage>
        <taxon>Eukaryota</taxon>
        <taxon>Metazoa</taxon>
        <taxon>Spiralia</taxon>
        <taxon>Lophotrochozoa</taxon>
        <taxon>Platyhelminthes</taxon>
        <taxon>Cestoda</taxon>
        <taxon>Eucestoda</taxon>
        <taxon>Cyclophyllidea</taxon>
        <taxon>Hymenolepididae</taxon>
        <taxon>Hymenolepis</taxon>
    </lineage>
</organism>
<keyword evidence="1 2" id="KW-0728">SH3 domain</keyword>
<sequence length="150" mass="16892">MTKSWLMIKSVPEGENPVNLPFKIGEVVQWLDYDSDYFSDDPRVLEPGKMLECLNWAGEPIVIPSSCVRTFTSDFELSQVLSRRPKASVTADFRASTTNELTVKTGEVVYLIKQLDSDNYLVLNKSNTRGRVPKDVLNILIAPTPISDRI</sequence>
<keyword evidence="5" id="KW-1185">Reference proteome</keyword>
<evidence type="ECO:0000256" key="1">
    <source>
        <dbReference type="ARBA" id="ARBA00022443"/>
    </source>
</evidence>
<dbReference type="Gene3D" id="2.30.30.40">
    <property type="entry name" value="SH3 Domains"/>
    <property type="match status" value="1"/>
</dbReference>
<proteinExistence type="predicted"/>
<evidence type="ECO:0000313" key="4">
    <source>
        <dbReference type="EMBL" id="VUZ57736.1"/>
    </source>
</evidence>
<reference evidence="4 5" key="1">
    <citation type="submission" date="2019-07" db="EMBL/GenBank/DDBJ databases">
        <authorList>
            <person name="Jastrzebski P J."/>
            <person name="Paukszto L."/>
            <person name="Jastrzebski P J."/>
        </authorList>
    </citation>
    <scope>NUCLEOTIDE SEQUENCE [LARGE SCALE GENOMIC DNA]</scope>
    <source>
        <strain evidence="4 5">WMS-il1</strain>
    </source>
</reference>
<dbReference type="AlphaFoldDB" id="A0A564ZE65"/>
<evidence type="ECO:0000259" key="3">
    <source>
        <dbReference type="PROSITE" id="PS50002"/>
    </source>
</evidence>
<dbReference type="SUPFAM" id="SSF50044">
    <property type="entry name" value="SH3-domain"/>
    <property type="match status" value="1"/>
</dbReference>
<evidence type="ECO:0000256" key="2">
    <source>
        <dbReference type="PROSITE-ProRule" id="PRU00192"/>
    </source>
</evidence>
<feature type="domain" description="SH3" evidence="3">
    <location>
        <begin position="82"/>
        <end position="142"/>
    </location>
</feature>
<protein>
    <recommendedName>
        <fullName evidence="3">SH3 domain-containing protein</fullName>
    </recommendedName>
</protein>
<gene>
    <name evidence="4" type="ORF">WMSIL1_LOCUS14907</name>
</gene>
<dbReference type="Proteomes" id="UP000321570">
    <property type="component" value="Unassembled WGS sequence"/>
</dbReference>
<dbReference type="Pfam" id="PF07653">
    <property type="entry name" value="SH3_2"/>
    <property type="match status" value="1"/>
</dbReference>
<dbReference type="InterPro" id="IPR001452">
    <property type="entry name" value="SH3_domain"/>
</dbReference>
<accession>A0A564ZE65</accession>
<dbReference type="InterPro" id="IPR036028">
    <property type="entry name" value="SH3-like_dom_sf"/>
</dbReference>
<evidence type="ECO:0000313" key="5">
    <source>
        <dbReference type="Proteomes" id="UP000321570"/>
    </source>
</evidence>
<dbReference type="EMBL" id="CABIJS010000719">
    <property type="protein sequence ID" value="VUZ57736.1"/>
    <property type="molecule type" value="Genomic_DNA"/>
</dbReference>
<dbReference type="PROSITE" id="PS50002">
    <property type="entry name" value="SH3"/>
    <property type="match status" value="1"/>
</dbReference>